<dbReference type="AlphaFoldDB" id="A0A6N7US43"/>
<dbReference type="Pfam" id="PF14317">
    <property type="entry name" value="YcxB"/>
    <property type="match status" value="1"/>
</dbReference>
<keyword evidence="1" id="KW-0812">Transmembrane</keyword>
<keyword evidence="1" id="KW-0472">Membrane</keyword>
<proteinExistence type="predicted"/>
<comment type="caution">
    <text evidence="3">The sequence shown here is derived from an EMBL/GenBank/DDBJ whole genome shotgun (WGS) entry which is preliminary data.</text>
</comment>
<reference evidence="3 4" key="1">
    <citation type="submission" date="2019-08" db="EMBL/GenBank/DDBJ databases">
        <title>In-depth cultivation of the pig gut microbiome towards novel bacterial diversity and tailored functional studies.</title>
        <authorList>
            <person name="Wylensek D."/>
            <person name="Hitch T.C.A."/>
            <person name="Clavel T."/>
        </authorList>
    </citation>
    <scope>NUCLEOTIDE SEQUENCE [LARGE SCALE GENOMIC DNA]</scope>
    <source>
        <strain evidence="3 4">68-1-5</strain>
    </source>
</reference>
<keyword evidence="4" id="KW-1185">Reference proteome</keyword>
<accession>A0A6N7US43</accession>
<name>A0A6N7US43_9FIRM</name>
<dbReference type="InterPro" id="IPR025588">
    <property type="entry name" value="YcxB-like_C"/>
</dbReference>
<feature type="domain" description="YcxB-like C-terminal" evidence="2">
    <location>
        <begin position="102"/>
        <end position="162"/>
    </location>
</feature>
<sequence length="191" mass="22337">MGRGHMTVVYEAVTKHTKETLKAFLRFKEQVGGKHPSRQLLIIAVCSIILRFFARTPRLSLIFTVIGIVMLLLALIQRPLSVYNLGKTDPYYQSHADIRFVFGEREFRILRQEEEIKVQYGEIAYIYADETYFYLSVNNNDLHIIGKNDFVQGEAEGFYEFLSHKTGKTIVPVRLSWAMKWEILKEAWKNR</sequence>
<keyword evidence="1" id="KW-1133">Transmembrane helix</keyword>
<feature type="transmembrane region" description="Helical" evidence="1">
    <location>
        <begin position="59"/>
        <end position="76"/>
    </location>
</feature>
<evidence type="ECO:0000313" key="3">
    <source>
        <dbReference type="EMBL" id="MSR93623.1"/>
    </source>
</evidence>
<gene>
    <name evidence="3" type="ORF">FYJ34_04935</name>
</gene>
<dbReference type="Proteomes" id="UP000434409">
    <property type="component" value="Unassembled WGS sequence"/>
</dbReference>
<organism evidence="3 4">
    <name type="scientific">Suipraeoptans intestinalis</name>
    <dbReference type="NCBI Taxonomy" id="2606628"/>
    <lineage>
        <taxon>Bacteria</taxon>
        <taxon>Bacillati</taxon>
        <taxon>Bacillota</taxon>
        <taxon>Clostridia</taxon>
        <taxon>Lachnospirales</taxon>
        <taxon>Lachnospiraceae</taxon>
        <taxon>Suipraeoptans</taxon>
    </lineage>
</organism>
<dbReference type="EMBL" id="VULY01000018">
    <property type="protein sequence ID" value="MSR93623.1"/>
    <property type="molecule type" value="Genomic_DNA"/>
</dbReference>
<evidence type="ECO:0000313" key="4">
    <source>
        <dbReference type="Proteomes" id="UP000434409"/>
    </source>
</evidence>
<evidence type="ECO:0000259" key="2">
    <source>
        <dbReference type="Pfam" id="PF14317"/>
    </source>
</evidence>
<protein>
    <submittedName>
        <fullName evidence="3">YcxB family protein</fullName>
    </submittedName>
</protein>
<evidence type="ECO:0000256" key="1">
    <source>
        <dbReference type="SAM" id="Phobius"/>
    </source>
</evidence>